<evidence type="ECO:0000313" key="2">
    <source>
        <dbReference type="EMBL" id="EGV00434.1"/>
    </source>
</evidence>
<keyword evidence="1" id="KW-0732">Signal</keyword>
<accession>F9UJQ3</accession>
<feature type="signal peptide" evidence="1">
    <location>
        <begin position="1"/>
        <end position="25"/>
    </location>
</feature>
<dbReference type="AlphaFoldDB" id="F9UJQ3"/>
<name>F9UJQ3_9BACT</name>
<sequence length="606" mass="71924">MVFMKRKLKWLSLFSFSISPIFLSASCYNKTKNDSNFSNELNSQSFLNLINNSKKITKEQLILKLNNYLVNHSTKSIIKDLNVKNENLVIYANNQNYQMKNVNLEKINSGIYPEIINNSYKLEKNSNSKNSFRILFSNLPISYTNKEKFETRIWTENNANGYNSLSYRLPNLQLLSYLAQTTNLLNDPFKNPKTEMRIEGFLASKLQQEKYLNELLFYIKEFNFDENIQKISFKSLVKTNNYLTATLDFLDDNNKSLLNQNDQIKIYLDEFQNNENFYAQYKDVLTNKTLNLNDDLENVNLVLFNEQYQNPTIKFKDNILGINEYDQTMHPDKKYKQFNINLFKYLFDNYQDLIEITNVENKNIKIEKFEFSKLLNNSLSIGKLFLNDGQKTYPWFSINFTPHKHLFDGFIIKNELGLFSKLNSQNYFSYNTLKKENNQIEYPQGIDADEFFEQNFIDIVNFLIEENISNLILWNNFPMHERTSTYIVHNKNEFEKKLSLLFSQLVLLYYITNKENNTLIKEVKVKILDDDTNFGSIYLNFDFIDHNNQSLLNNNLKNQKYELKGFKGTNYKLIDEKRKELESQENKEYLEQPIKNQTLPYLKKAV</sequence>
<dbReference type="Proteomes" id="UP000004978">
    <property type="component" value="Unassembled WGS sequence"/>
</dbReference>
<gene>
    <name evidence="2" type="ORF">MCSF7_00511</name>
</gene>
<evidence type="ECO:0008006" key="4">
    <source>
        <dbReference type="Google" id="ProtNLM"/>
    </source>
</evidence>
<dbReference type="PROSITE" id="PS51257">
    <property type="entry name" value="PROKAR_LIPOPROTEIN"/>
    <property type="match status" value="1"/>
</dbReference>
<proteinExistence type="predicted"/>
<keyword evidence="3" id="KW-1185">Reference proteome</keyword>
<dbReference type="eggNOG" id="ENOG5031YIX">
    <property type="taxonomic scope" value="Bacteria"/>
</dbReference>
<dbReference type="STRING" id="1037410.MCSF7_00511"/>
<comment type="caution">
    <text evidence="2">The sequence shown here is derived from an EMBL/GenBank/DDBJ whole genome shotgun (WGS) entry which is preliminary data.</text>
</comment>
<dbReference type="NCBIfam" id="NF045963">
    <property type="entry name" value="MAG3240_fam"/>
    <property type="match status" value="1"/>
</dbReference>
<evidence type="ECO:0000313" key="3">
    <source>
        <dbReference type="Proteomes" id="UP000004978"/>
    </source>
</evidence>
<evidence type="ECO:0000256" key="1">
    <source>
        <dbReference type="SAM" id="SignalP"/>
    </source>
</evidence>
<reference evidence="2 3" key="1">
    <citation type="journal article" date="2013" name="Genome Announc.">
        <title>Genome Sequence of Mycoplasma columbinum Strain SF7.</title>
        <authorList>
            <person name="Guo Z."/>
            <person name="Xu X."/>
            <person name="Zheng Q."/>
            <person name="Li T."/>
            <person name="Kuang S."/>
            <person name="Zhang Z."/>
            <person name="Chen Y."/>
            <person name="Lu X."/>
            <person name="Zhou R."/>
            <person name="Bi D."/>
            <person name="Jin H."/>
        </authorList>
    </citation>
    <scope>NUCLEOTIDE SEQUENCE [LARGE SCALE GENOMIC DNA]</scope>
    <source>
        <strain evidence="2 3">SF7</strain>
    </source>
</reference>
<organism evidence="2 3">
    <name type="scientific">Mycoplasmopsis columbina SF7</name>
    <dbReference type="NCBI Taxonomy" id="1037410"/>
    <lineage>
        <taxon>Bacteria</taxon>
        <taxon>Bacillati</taxon>
        <taxon>Mycoplasmatota</taxon>
        <taxon>Mycoplasmoidales</taxon>
        <taxon>Metamycoplasmataceae</taxon>
        <taxon>Mycoplasmopsis</taxon>
    </lineage>
</organism>
<protein>
    <recommendedName>
        <fullName evidence="4">Lipoprotein</fullName>
    </recommendedName>
</protein>
<dbReference type="EMBL" id="AFXA01000008">
    <property type="protein sequence ID" value="EGV00434.1"/>
    <property type="molecule type" value="Genomic_DNA"/>
</dbReference>
<feature type="chain" id="PRO_5003394370" description="Lipoprotein" evidence="1">
    <location>
        <begin position="26"/>
        <end position="606"/>
    </location>
</feature>